<dbReference type="Proteomes" id="UP000077885">
    <property type="component" value="Unassembled WGS sequence"/>
</dbReference>
<dbReference type="STRING" id="1795827.A7P95_01025"/>
<accession>A0A1A9S2V5</accession>
<proteinExistence type="predicted"/>
<organism evidence="1 2">
    <name type="scientific">Eikenella longinqua</name>
    <dbReference type="NCBI Taxonomy" id="1795827"/>
    <lineage>
        <taxon>Bacteria</taxon>
        <taxon>Pseudomonadati</taxon>
        <taxon>Pseudomonadota</taxon>
        <taxon>Betaproteobacteria</taxon>
        <taxon>Neisseriales</taxon>
        <taxon>Neisseriaceae</taxon>
        <taxon>Eikenella</taxon>
    </lineage>
</organism>
<gene>
    <name evidence="1" type="ORF">A7P95_01025</name>
</gene>
<evidence type="ECO:0000313" key="1">
    <source>
        <dbReference type="EMBL" id="OAM31113.1"/>
    </source>
</evidence>
<dbReference type="AlphaFoldDB" id="A0A1A9S2V5"/>
<dbReference type="EMBL" id="LXSL01000011">
    <property type="protein sequence ID" value="OAM31113.1"/>
    <property type="molecule type" value="Genomic_DNA"/>
</dbReference>
<comment type="caution">
    <text evidence="1">The sequence shown here is derived from an EMBL/GenBank/DDBJ whole genome shotgun (WGS) entry which is preliminary data.</text>
</comment>
<protein>
    <submittedName>
        <fullName evidence="1">Uncharacterized protein</fullName>
    </submittedName>
</protein>
<keyword evidence="2" id="KW-1185">Reference proteome</keyword>
<evidence type="ECO:0000313" key="2">
    <source>
        <dbReference type="Proteomes" id="UP000077885"/>
    </source>
</evidence>
<name>A0A1A9S2V5_9NEIS</name>
<sequence length="60" mass="6661">MMRGFQVAFGRVGRRLWKKAGIIADLGEQTQRPAAHSGAVRRGCNTGFGRAVQRGQMIFR</sequence>
<reference evidence="2" key="1">
    <citation type="submission" date="2016-05" db="EMBL/GenBank/DDBJ databases">
        <title>Draft genome of Corynebacterium afermentans subsp. afermentans LCDC 88199T.</title>
        <authorList>
            <person name="Bernier A.-M."/>
            <person name="Bernard K."/>
        </authorList>
    </citation>
    <scope>NUCLEOTIDE SEQUENCE [LARGE SCALE GENOMIC DNA]</scope>
    <source>
        <strain evidence="2">NML02-A-017</strain>
    </source>
</reference>